<evidence type="ECO:0000313" key="3">
    <source>
        <dbReference type="Proteomes" id="UP000235584"/>
    </source>
</evidence>
<proteinExistence type="predicted"/>
<organism evidence="2 3">
    <name type="scientific">Bacteriovorax stolpii</name>
    <name type="common">Bdellovibrio stolpii</name>
    <dbReference type="NCBI Taxonomy" id="960"/>
    <lineage>
        <taxon>Bacteria</taxon>
        <taxon>Pseudomonadati</taxon>
        <taxon>Bdellovibrionota</taxon>
        <taxon>Bacteriovoracia</taxon>
        <taxon>Bacteriovoracales</taxon>
        <taxon>Bacteriovoracaceae</taxon>
        <taxon>Bacteriovorax</taxon>
    </lineage>
</organism>
<keyword evidence="3" id="KW-1185">Reference proteome</keyword>
<evidence type="ECO:0000259" key="1">
    <source>
        <dbReference type="Pfam" id="PF03417"/>
    </source>
</evidence>
<dbReference type="AlphaFoldDB" id="A0A2K9NSM8"/>
<evidence type="ECO:0000313" key="2">
    <source>
        <dbReference type="EMBL" id="AUN98526.1"/>
    </source>
</evidence>
<dbReference type="KEGG" id="bsto:C0V70_10500"/>
<dbReference type="OrthoDB" id="8109453at2"/>
<dbReference type="InterPro" id="IPR005079">
    <property type="entry name" value="Peptidase_C45_hydrolase"/>
</dbReference>
<dbReference type="PANTHER" id="PTHR34180">
    <property type="entry name" value="PEPTIDASE C45"/>
    <property type="match status" value="1"/>
</dbReference>
<dbReference type="RefSeq" id="WP_102243817.1">
    <property type="nucleotide sequence ID" value="NZ_CP025704.1"/>
</dbReference>
<dbReference type="PANTHER" id="PTHR34180:SF1">
    <property type="entry name" value="BETA-ALANYL-DOPAMINE_CARCININE HYDROLASE"/>
    <property type="match status" value="1"/>
</dbReference>
<gene>
    <name evidence="2" type="ORF">C0V70_10500</name>
</gene>
<dbReference type="InterPro" id="IPR047801">
    <property type="entry name" value="Peptidase_C45"/>
</dbReference>
<dbReference type="InterPro" id="IPR047794">
    <property type="entry name" value="C45_proenzyme-like"/>
</dbReference>
<dbReference type="Gene3D" id="1.10.10.2120">
    <property type="match status" value="1"/>
</dbReference>
<dbReference type="NCBIfam" id="NF040521">
    <property type="entry name" value="C45_proenzyme"/>
    <property type="match status" value="1"/>
</dbReference>
<name>A0A2K9NSM8_BACTC</name>
<dbReference type="Pfam" id="PF03417">
    <property type="entry name" value="AAT"/>
    <property type="match status" value="1"/>
</dbReference>
<dbReference type="Gene3D" id="3.60.60.10">
    <property type="entry name" value="Penicillin V Acylase, Chain A"/>
    <property type="match status" value="1"/>
</dbReference>
<feature type="domain" description="Peptidase C45 hydrolase" evidence="1">
    <location>
        <begin position="171"/>
        <end position="314"/>
    </location>
</feature>
<dbReference type="EMBL" id="CP025704">
    <property type="protein sequence ID" value="AUN98526.1"/>
    <property type="molecule type" value="Genomic_DNA"/>
</dbReference>
<dbReference type="Proteomes" id="UP000235584">
    <property type="component" value="Chromosome"/>
</dbReference>
<accession>A0A2K9NSM8</accession>
<protein>
    <recommendedName>
        <fullName evidence="1">Peptidase C45 hydrolase domain-containing protein</fullName>
    </recommendedName>
</protein>
<sequence>MSTNCMFPYIKYQPGKSNYDWGLSHGEEFRTAIGELTEIRRNLMLAKNPALAKKLDELAMEQFNLSKKFAPNIASEIEGIAKGAGLTLPDLVVLNNYTDFRDIILPEEGCSTVHIQTPDEILSGQTWDMHRSAKNYMSLIHVPANDRHTAQLVLTLVGCVGLMGVTTDNTLIGVNNINTANAKAGLIWPLLVRRVLEEKSLGLMRDTLMKAPVTSGHNYLIASPEGGEHLEITPTVAEKVSGLQAGQVGSVFHTNHCVGFHVEKLEDKSSMSSTTFNRWALLSKKTYKVTDLEDFKNLLSDHEEFPKSICSHFENGAQDPSFTCGGGASDLKRGHHIFWRGCPAHDQDYREYEFFNDGHDFKKVK</sequence>
<reference evidence="2 3" key="1">
    <citation type="submission" date="2018-01" db="EMBL/GenBank/DDBJ databases">
        <title>Complete genome sequence of Bacteriovorax stolpii DSM12778.</title>
        <authorList>
            <person name="Tang B."/>
            <person name="Chang J."/>
        </authorList>
    </citation>
    <scope>NUCLEOTIDE SEQUENCE [LARGE SCALE GENOMIC DNA]</scope>
    <source>
        <strain evidence="2 3">DSM 12778</strain>
    </source>
</reference>